<dbReference type="InterPro" id="IPR013087">
    <property type="entry name" value="Znf_C2H2_type"/>
</dbReference>
<dbReference type="FunFam" id="3.30.160.60:FF:000902">
    <property type="entry name" value="Zinc finger protein 445"/>
    <property type="match status" value="1"/>
</dbReference>
<evidence type="ECO:0000256" key="9">
    <source>
        <dbReference type="PROSITE-ProRule" id="PRU00042"/>
    </source>
</evidence>
<feature type="domain" description="C2H2-type" evidence="10">
    <location>
        <begin position="309"/>
        <end position="336"/>
    </location>
</feature>
<evidence type="ECO:0000256" key="4">
    <source>
        <dbReference type="ARBA" id="ARBA00022737"/>
    </source>
</evidence>
<accession>A0A2Y9G1S5</accession>
<evidence type="ECO:0000256" key="6">
    <source>
        <dbReference type="ARBA" id="ARBA00022833"/>
    </source>
</evidence>
<dbReference type="GO" id="GO:0008270">
    <property type="term" value="F:zinc ion binding"/>
    <property type="evidence" value="ECO:0007669"/>
    <property type="project" value="UniProtKB-KW"/>
</dbReference>
<evidence type="ECO:0000256" key="7">
    <source>
        <dbReference type="ARBA" id="ARBA00023125"/>
    </source>
</evidence>
<dbReference type="PROSITE" id="PS00028">
    <property type="entry name" value="ZINC_FINGER_C2H2_1"/>
    <property type="match status" value="3"/>
</dbReference>
<evidence type="ECO:0000256" key="8">
    <source>
        <dbReference type="ARBA" id="ARBA00023242"/>
    </source>
</evidence>
<dbReference type="GO" id="GO:0000978">
    <property type="term" value="F:RNA polymerase II cis-regulatory region sequence-specific DNA binding"/>
    <property type="evidence" value="ECO:0007669"/>
    <property type="project" value="TreeGrafter"/>
</dbReference>
<evidence type="ECO:0000256" key="1">
    <source>
        <dbReference type="ARBA" id="ARBA00003767"/>
    </source>
</evidence>
<reference evidence="12" key="1">
    <citation type="submission" date="2025-08" db="UniProtKB">
        <authorList>
            <consortium name="RefSeq"/>
        </authorList>
    </citation>
    <scope>IDENTIFICATION</scope>
</reference>
<dbReference type="PROSITE" id="PS50157">
    <property type="entry name" value="ZINC_FINGER_C2H2_2"/>
    <property type="match status" value="3"/>
</dbReference>
<dbReference type="SUPFAM" id="SSF57667">
    <property type="entry name" value="beta-beta-alpha zinc fingers"/>
    <property type="match status" value="2"/>
</dbReference>
<keyword evidence="5 9" id="KW-0863">Zinc-finger</keyword>
<dbReference type="CTD" id="8187"/>
<keyword evidence="7" id="KW-0238">DNA-binding</keyword>
<dbReference type="InterPro" id="IPR036236">
    <property type="entry name" value="Znf_C2H2_sf"/>
</dbReference>
<dbReference type="GO" id="GO:0000981">
    <property type="term" value="F:DNA-binding transcription factor activity, RNA polymerase II-specific"/>
    <property type="evidence" value="ECO:0007669"/>
    <property type="project" value="TreeGrafter"/>
</dbReference>
<dbReference type="Pfam" id="PF00096">
    <property type="entry name" value="zf-C2H2"/>
    <property type="match status" value="3"/>
</dbReference>
<evidence type="ECO:0000313" key="12">
    <source>
        <dbReference type="RefSeq" id="XP_012415231.2"/>
    </source>
</evidence>
<feature type="domain" description="C2H2-type" evidence="10">
    <location>
        <begin position="253"/>
        <end position="280"/>
    </location>
</feature>
<name>A0A2Y9G1S5_TRIMA</name>
<gene>
    <name evidence="12" type="primary">ZNF239</name>
</gene>
<dbReference type="Proteomes" id="UP000248480">
    <property type="component" value="Unplaced"/>
</dbReference>
<sequence length="378" mass="43682">MLSSVYICNFGELNENSVETLQEKGLRDLLHEELSYWLILEKMANTITGSQDYIVNLQEEVYEDPELDHSACQKWREASSRISRNKNMVTLQSDDLKKKENEEYLSLKVPSQMSTQDSSVKFCKNEPQDSKESKSLFVIEESTQRKVIWGESPPMDHCSDNLQVKLLSDVTELVPPLFSGEAICHNSQLKESLDPFDYTHKGIYGCKSQFVSYCHQKAHINEKLCNCNDCGRILKISPKVHPYERIRSEEKLHKCVQCGKDFSQSSELLRHQRDHTEEKPYKCEQCGKGFTRSSSLLIHQAVHTDEKPYKCDRCEKGFTRSSSLLIHHAVHTERENNIRMDAANSSIKHMVMSSAIRQDKDIKGLTNWKERKRTLICK</sequence>
<organism evidence="11 12">
    <name type="scientific">Trichechus manatus latirostris</name>
    <name type="common">Florida manatee</name>
    <dbReference type="NCBI Taxonomy" id="127582"/>
    <lineage>
        <taxon>Eukaryota</taxon>
        <taxon>Metazoa</taxon>
        <taxon>Chordata</taxon>
        <taxon>Craniata</taxon>
        <taxon>Vertebrata</taxon>
        <taxon>Euteleostomi</taxon>
        <taxon>Mammalia</taxon>
        <taxon>Eutheria</taxon>
        <taxon>Afrotheria</taxon>
        <taxon>Sirenia</taxon>
        <taxon>Trichechidae</taxon>
        <taxon>Trichechus</taxon>
    </lineage>
</organism>
<comment type="subcellular location">
    <subcellularLocation>
        <location evidence="2">Nucleus</location>
    </subcellularLocation>
</comment>
<feature type="domain" description="C2H2-type" evidence="10">
    <location>
        <begin position="281"/>
        <end position="308"/>
    </location>
</feature>
<dbReference type="RefSeq" id="XP_012415231.2">
    <property type="nucleotide sequence ID" value="XM_012559777.2"/>
</dbReference>
<evidence type="ECO:0000259" key="10">
    <source>
        <dbReference type="PROSITE" id="PS50157"/>
    </source>
</evidence>
<dbReference type="PANTHER" id="PTHR23226">
    <property type="entry name" value="ZINC FINGER AND SCAN DOMAIN-CONTAINING"/>
    <property type="match status" value="1"/>
</dbReference>
<comment type="function">
    <text evidence="1">May be involved in transcriptional regulation.</text>
</comment>
<dbReference type="GeneID" id="101358459"/>
<dbReference type="AlphaFoldDB" id="A0A2Y9G1S5"/>
<keyword evidence="3" id="KW-0479">Metal-binding</keyword>
<evidence type="ECO:0000256" key="2">
    <source>
        <dbReference type="ARBA" id="ARBA00004123"/>
    </source>
</evidence>
<evidence type="ECO:0000256" key="3">
    <source>
        <dbReference type="ARBA" id="ARBA00022723"/>
    </source>
</evidence>
<protein>
    <submittedName>
        <fullName evidence="12">Zinc finger protein 239 isoform X2</fullName>
    </submittedName>
</protein>
<dbReference type="KEGG" id="tmu:101358459"/>
<keyword evidence="11" id="KW-1185">Reference proteome</keyword>
<dbReference type="FunFam" id="3.30.160.60:FF:001195">
    <property type="entry name" value="Zinc finger protein 239"/>
    <property type="match status" value="2"/>
</dbReference>
<keyword evidence="8" id="KW-0539">Nucleus</keyword>
<keyword evidence="4" id="KW-0677">Repeat</keyword>
<dbReference type="PANTHER" id="PTHR23226:SF377">
    <property type="entry name" value="ZINC FINGER AND SCAN DOMAIN-CONTAINING PROTEIN 20"/>
    <property type="match status" value="1"/>
</dbReference>
<dbReference type="Gene3D" id="3.30.160.60">
    <property type="entry name" value="Classic Zinc Finger"/>
    <property type="match status" value="3"/>
</dbReference>
<keyword evidence="6" id="KW-0862">Zinc</keyword>
<evidence type="ECO:0000256" key="5">
    <source>
        <dbReference type="ARBA" id="ARBA00022771"/>
    </source>
</evidence>
<evidence type="ECO:0000313" key="11">
    <source>
        <dbReference type="Proteomes" id="UP000248480"/>
    </source>
</evidence>
<dbReference type="SMART" id="SM00355">
    <property type="entry name" value="ZnF_C2H2"/>
    <property type="match status" value="3"/>
</dbReference>
<dbReference type="GO" id="GO:0005634">
    <property type="term" value="C:nucleus"/>
    <property type="evidence" value="ECO:0007669"/>
    <property type="project" value="UniProtKB-SubCell"/>
</dbReference>
<proteinExistence type="predicted"/>